<proteinExistence type="predicted"/>
<gene>
    <name evidence="3" type="ORF">YEW_GE25630</name>
</gene>
<dbReference type="Gene3D" id="1.25.40.10">
    <property type="entry name" value="Tetratricopeptide repeat domain"/>
    <property type="match status" value="1"/>
</dbReference>
<reference evidence="3" key="1">
    <citation type="journal article" date="2011" name="BMC Genomics">
        <title>Shotgun sequencing of Yersinia enterocolitica strain W22703 (biotype 2, serotype O:9): genomic evidence for oscillation between invertebrates and mammals.</title>
        <authorList>
            <person name="Fuchs T.M."/>
            <person name="Brandt K."/>
            <person name="Starke M."/>
            <person name="Rattei T."/>
        </authorList>
    </citation>
    <scope>NUCLEOTIDE SEQUENCE</scope>
</reference>
<dbReference type="GO" id="GO:0031241">
    <property type="term" value="C:periplasmic side of cell outer membrane"/>
    <property type="evidence" value="ECO:0007669"/>
    <property type="project" value="TreeGrafter"/>
</dbReference>
<evidence type="ECO:0008006" key="4">
    <source>
        <dbReference type="Google" id="ProtNLM"/>
    </source>
</evidence>
<accession>F4N457</accession>
<evidence type="ECO:0000256" key="2">
    <source>
        <dbReference type="ARBA" id="ARBA00023136"/>
    </source>
</evidence>
<dbReference type="InterPro" id="IPR011990">
    <property type="entry name" value="TPR-like_helical_dom_sf"/>
</dbReference>
<dbReference type="PANTHER" id="PTHR38038">
    <property type="entry name" value="PENICILLIN-BINDING PROTEIN ACTIVATOR LPOA"/>
    <property type="match status" value="1"/>
</dbReference>
<protein>
    <recommendedName>
        <fullName evidence="4">LppC lipoprotein</fullName>
    </recommendedName>
</protein>
<dbReference type="EMBL" id="FR718709">
    <property type="protein sequence ID" value="CBX72865.1"/>
    <property type="molecule type" value="Genomic_DNA"/>
</dbReference>
<organism evidence="3">
    <name type="scientific">Yersinia enterocolitica W22703</name>
    <dbReference type="NCBI Taxonomy" id="913028"/>
    <lineage>
        <taxon>Bacteria</taxon>
        <taxon>Pseudomonadati</taxon>
        <taxon>Pseudomonadota</taxon>
        <taxon>Gammaproteobacteria</taxon>
        <taxon>Enterobacterales</taxon>
        <taxon>Yersiniaceae</taxon>
        <taxon>Yersinia</taxon>
    </lineage>
</organism>
<name>F4N457_YEREN</name>
<keyword evidence="2" id="KW-0472">Membrane</keyword>
<sequence length="146" mass="16149">MQKSLLDRVDSLFHPNYRFNIEHLEKNITGYSMLSSTFVRSKAGLVPVVLAALILAACSGRAPQTPPPTNIQDEASANSDYYLQQLQQSSDDNKADWQLLAIRALLREGKLPQAAEQLGTLPANMSGTQRQEQQLLTAELLVAQKK</sequence>
<evidence type="ECO:0000256" key="1">
    <source>
        <dbReference type="ARBA" id="ARBA00022729"/>
    </source>
</evidence>
<dbReference type="InterPro" id="IPR007443">
    <property type="entry name" value="LpoA"/>
</dbReference>
<dbReference type="GO" id="GO:0030234">
    <property type="term" value="F:enzyme regulator activity"/>
    <property type="evidence" value="ECO:0007669"/>
    <property type="project" value="TreeGrafter"/>
</dbReference>
<dbReference type="Pfam" id="PF04348">
    <property type="entry name" value="LppC"/>
    <property type="match status" value="1"/>
</dbReference>
<dbReference type="AlphaFoldDB" id="F4N457"/>
<keyword evidence="1" id="KW-0732">Signal</keyword>
<evidence type="ECO:0000313" key="3">
    <source>
        <dbReference type="EMBL" id="CBX72865.1"/>
    </source>
</evidence>
<dbReference type="GO" id="GO:0009252">
    <property type="term" value="P:peptidoglycan biosynthetic process"/>
    <property type="evidence" value="ECO:0007669"/>
    <property type="project" value="TreeGrafter"/>
</dbReference>
<dbReference type="PANTHER" id="PTHR38038:SF1">
    <property type="entry name" value="PENICILLIN-BINDING PROTEIN ACTIVATOR LPOA"/>
    <property type="match status" value="1"/>
</dbReference>